<dbReference type="AlphaFoldDB" id="K6XH54"/>
<comment type="caution">
    <text evidence="1">The sequence shown here is derived from an EMBL/GenBank/DDBJ whole genome shotgun (WGS) entry which is preliminary data.</text>
</comment>
<proteinExistence type="predicted"/>
<dbReference type="OrthoDB" id="7428016at2"/>
<evidence type="ECO:0000313" key="1">
    <source>
        <dbReference type="EMBL" id="GAC19979.1"/>
    </source>
</evidence>
<reference evidence="1 2" key="1">
    <citation type="journal article" date="2017" name="Antonie Van Leeuwenhoek">
        <title>Rhizobium rhizosphaerae sp. nov., a novel species isolated from rice rhizosphere.</title>
        <authorList>
            <person name="Zhao J.J."/>
            <person name="Zhang J."/>
            <person name="Zhang R.J."/>
            <person name="Zhang C.W."/>
            <person name="Yin H.Q."/>
            <person name="Zhang X.X."/>
        </authorList>
    </citation>
    <scope>NUCLEOTIDE SEQUENCE [LARGE SCALE GENOMIC DNA]</scope>
    <source>
        <strain evidence="1 2">BSs20135</strain>
    </source>
</reference>
<sequence>MKVSITSNIEASAEEAWALVKQSNTLHYVTRGLMGFKSISSNLPSEWQQGKTEQLRIILFGLIPAWRHQISFQYICDSKMVMLTHESGGVVKTWNHLISIKAADISSCNYTDDVEIKAGLFTPAIWLYAHVFYRYRQLRWRYLVKKSAN</sequence>
<gene>
    <name evidence="1" type="ORF">GARC_3016</name>
</gene>
<evidence type="ECO:0000313" key="2">
    <source>
        <dbReference type="Proteomes" id="UP000006327"/>
    </source>
</evidence>
<dbReference type="STRING" id="493475.GARC_3016"/>
<dbReference type="EMBL" id="BAEO01000043">
    <property type="protein sequence ID" value="GAC19979.1"/>
    <property type="molecule type" value="Genomic_DNA"/>
</dbReference>
<keyword evidence="2" id="KW-1185">Reference proteome</keyword>
<dbReference type="Proteomes" id="UP000006327">
    <property type="component" value="Unassembled WGS sequence"/>
</dbReference>
<accession>K6XH54</accession>
<name>K6XH54_9ALTE</name>
<evidence type="ECO:0008006" key="3">
    <source>
        <dbReference type="Google" id="ProtNLM"/>
    </source>
</evidence>
<dbReference type="eggNOG" id="ENOG50334AD">
    <property type="taxonomic scope" value="Bacteria"/>
</dbReference>
<organism evidence="1 2">
    <name type="scientific">Paraglaciecola arctica BSs20135</name>
    <dbReference type="NCBI Taxonomy" id="493475"/>
    <lineage>
        <taxon>Bacteria</taxon>
        <taxon>Pseudomonadati</taxon>
        <taxon>Pseudomonadota</taxon>
        <taxon>Gammaproteobacteria</taxon>
        <taxon>Alteromonadales</taxon>
        <taxon>Alteromonadaceae</taxon>
        <taxon>Paraglaciecola</taxon>
    </lineage>
</organism>
<dbReference type="RefSeq" id="WP_007621440.1">
    <property type="nucleotide sequence ID" value="NZ_BAEO01000043.1"/>
</dbReference>
<protein>
    <recommendedName>
        <fullName evidence="3">SRPBCC family protein</fullName>
    </recommendedName>
</protein>